<name>A0A074THM7_9RHOB</name>
<dbReference type="RefSeq" id="WP_038066143.1">
    <property type="nucleotide sequence ID" value="NZ_FOVB01000002.1"/>
</dbReference>
<comment type="caution">
    <text evidence="2">The sequence shown here is derived from an EMBL/GenBank/DDBJ whole genome shotgun (WGS) entry which is preliminary data.</text>
</comment>
<feature type="region of interest" description="Disordered" evidence="1">
    <location>
        <begin position="57"/>
        <end position="80"/>
    </location>
</feature>
<evidence type="ECO:0000313" key="2">
    <source>
        <dbReference type="EMBL" id="KEP69655.1"/>
    </source>
</evidence>
<dbReference type="Proteomes" id="UP000027725">
    <property type="component" value="Unassembled WGS sequence"/>
</dbReference>
<protein>
    <submittedName>
        <fullName evidence="2">Uncharacterized protein</fullName>
    </submittedName>
</protein>
<organism evidence="2 3">
    <name type="scientific">Thioclava dalianensis</name>
    <dbReference type="NCBI Taxonomy" id="1185766"/>
    <lineage>
        <taxon>Bacteria</taxon>
        <taxon>Pseudomonadati</taxon>
        <taxon>Pseudomonadota</taxon>
        <taxon>Alphaproteobacteria</taxon>
        <taxon>Rhodobacterales</taxon>
        <taxon>Paracoccaceae</taxon>
        <taxon>Thioclava</taxon>
    </lineage>
</organism>
<dbReference type="eggNOG" id="ENOG502ZVW5">
    <property type="taxonomic scope" value="Bacteria"/>
</dbReference>
<dbReference type="STRING" id="1185766.SAMN05216224_102718"/>
<dbReference type="OrthoDB" id="7877115at2"/>
<evidence type="ECO:0000313" key="3">
    <source>
        <dbReference type="Proteomes" id="UP000027725"/>
    </source>
</evidence>
<proteinExistence type="predicted"/>
<sequence>MAQPKKKWVAFRTNTPVPAAVIGAKADQKMQAGQPVQLPAAYADHVVHDGFAEFCDAPKAPDLGPKKAVSDSSPKKGAQTADLDAAAKLDAAQAKVDEAGAHLMAVAGTDAEEEARTALDLANAELAALQPAS</sequence>
<gene>
    <name evidence="2" type="ORF">DL1_03280</name>
</gene>
<dbReference type="AlphaFoldDB" id="A0A074THM7"/>
<keyword evidence="3" id="KW-1185">Reference proteome</keyword>
<accession>A0A074THM7</accession>
<dbReference type="EMBL" id="JHEH01000012">
    <property type="protein sequence ID" value="KEP69655.1"/>
    <property type="molecule type" value="Genomic_DNA"/>
</dbReference>
<evidence type="ECO:0000256" key="1">
    <source>
        <dbReference type="SAM" id="MobiDB-lite"/>
    </source>
</evidence>
<reference evidence="2 3" key="1">
    <citation type="submission" date="2014-03" db="EMBL/GenBank/DDBJ databases">
        <title>The draft genome sequence of Thioclava dalianensis DLFJ1-1.</title>
        <authorList>
            <person name="Lai Q."/>
            <person name="Shao Z."/>
        </authorList>
    </citation>
    <scope>NUCLEOTIDE SEQUENCE [LARGE SCALE GENOMIC DNA]</scope>
    <source>
        <strain evidence="2 3">DLFJ1-1</strain>
    </source>
</reference>